<dbReference type="InterPro" id="IPR020845">
    <property type="entry name" value="AMP-binding_CS"/>
</dbReference>
<keyword evidence="6" id="KW-1185">Reference proteome</keyword>
<protein>
    <submittedName>
        <fullName evidence="5">AMP-binding protein</fullName>
    </submittedName>
</protein>
<dbReference type="PANTHER" id="PTHR43201">
    <property type="entry name" value="ACYL-COA SYNTHETASE"/>
    <property type="match status" value="1"/>
</dbReference>
<dbReference type="InterPro" id="IPR042099">
    <property type="entry name" value="ANL_N_sf"/>
</dbReference>
<dbReference type="RefSeq" id="WP_168355016.1">
    <property type="nucleotide sequence ID" value="NZ_JABCKY010000001.1"/>
</dbReference>
<dbReference type="GO" id="GO:0006631">
    <property type="term" value="P:fatty acid metabolic process"/>
    <property type="evidence" value="ECO:0007669"/>
    <property type="project" value="TreeGrafter"/>
</dbReference>
<feature type="domain" description="AMP-binding enzyme C-terminal" evidence="4">
    <location>
        <begin position="422"/>
        <end position="494"/>
    </location>
</feature>
<dbReference type="PROSITE" id="PS00455">
    <property type="entry name" value="AMP_BINDING"/>
    <property type="match status" value="1"/>
</dbReference>
<dbReference type="SUPFAM" id="SSF56801">
    <property type="entry name" value="Acetyl-CoA synthetase-like"/>
    <property type="match status" value="1"/>
</dbReference>
<evidence type="ECO:0000259" key="4">
    <source>
        <dbReference type="Pfam" id="PF13193"/>
    </source>
</evidence>
<name>A0A7Y0RB88_9GAMM</name>
<evidence type="ECO:0000313" key="5">
    <source>
        <dbReference type="EMBL" id="NMT62701.1"/>
    </source>
</evidence>
<dbReference type="Gene3D" id="3.30.300.30">
    <property type="match status" value="1"/>
</dbReference>
<dbReference type="InterPro" id="IPR045851">
    <property type="entry name" value="AMP-bd_C_sf"/>
</dbReference>
<organism evidence="5 6">
    <name type="scientific">Marinobacter orientalis</name>
    <dbReference type="NCBI Taxonomy" id="1928859"/>
    <lineage>
        <taxon>Bacteria</taxon>
        <taxon>Pseudomonadati</taxon>
        <taxon>Pseudomonadota</taxon>
        <taxon>Gammaproteobacteria</taxon>
        <taxon>Pseudomonadales</taxon>
        <taxon>Marinobacteraceae</taxon>
        <taxon>Marinobacter</taxon>
    </lineage>
</organism>
<keyword evidence="2" id="KW-0436">Ligase</keyword>
<proteinExistence type="inferred from homology"/>
<sequence length="517" mass="56494">MLDSMVSDAPVIFHNGQYLSFRNLADESRRVAAGLQKLGIQPGDRVAIWLPNTPEWPILYFACARLGAIAVAVNTRFRSSEVGDTVGRSGCKMIVLWPNFKEIDFVAILRDVETGMLEAVEHIVACRQTGKDTPEILPGRAHCPFEELSACAPIEQDHGTPDSSCTIFTTSGTTSAPKFVLHKQSALTSHARDTAAALDLEMPGVTLLQVLPFCGTFGLSQFLSGLASGQMAVLQTTFNAEEAVELGRRHQVTHFCASDDMVARMLSATDYQVPLPALRFCGFARFAGMPGLVERARERGIAMRGLYGMSECQALFAVQPDEPERREFGGGIPVSAEAKVRAVDPDTEQVLDHSQVGELQLITPSLMQGYFANPEATSRAYTEDGYFRTGDMGYTLADGGFMFMTRAGDALRLGGFLVAPAEIEAYLERHPDVLGCAIVTGTKRHVQRAIAFVCCDSGAQVDEADLMAFCREGLANFKVPARIFFLEEFPTVQSANGTKKRRKELRQMAHEWTLGDT</sequence>
<dbReference type="InterPro" id="IPR025110">
    <property type="entry name" value="AMP-bd_C"/>
</dbReference>
<dbReference type="Proteomes" id="UP000567186">
    <property type="component" value="Unassembled WGS sequence"/>
</dbReference>
<dbReference type="Pfam" id="PF13193">
    <property type="entry name" value="AMP-binding_C"/>
    <property type="match status" value="1"/>
</dbReference>
<accession>A0A7Y0RB88</accession>
<evidence type="ECO:0000313" key="6">
    <source>
        <dbReference type="Proteomes" id="UP000567186"/>
    </source>
</evidence>
<dbReference type="EMBL" id="JABCKY010000001">
    <property type="protein sequence ID" value="NMT62701.1"/>
    <property type="molecule type" value="Genomic_DNA"/>
</dbReference>
<dbReference type="GO" id="GO:0031956">
    <property type="term" value="F:medium-chain fatty acid-CoA ligase activity"/>
    <property type="evidence" value="ECO:0007669"/>
    <property type="project" value="TreeGrafter"/>
</dbReference>
<gene>
    <name evidence="5" type="ORF">HIU99_03735</name>
</gene>
<dbReference type="Pfam" id="PF00501">
    <property type="entry name" value="AMP-binding"/>
    <property type="match status" value="1"/>
</dbReference>
<comment type="similarity">
    <text evidence="1">Belongs to the ATP-dependent AMP-binding enzyme family.</text>
</comment>
<evidence type="ECO:0000259" key="3">
    <source>
        <dbReference type="Pfam" id="PF00501"/>
    </source>
</evidence>
<reference evidence="5 6" key="1">
    <citation type="submission" date="2020-04" db="EMBL/GenBank/DDBJ databases">
        <title>Marinobacter oceani sp. nov., isolated from marine solar saltern.</title>
        <authorList>
            <person name="Chen X.-Y."/>
        </authorList>
    </citation>
    <scope>NUCLEOTIDE SEQUENCE [LARGE SCALE GENOMIC DNA]</scope>
    <source>
        <strain evidence="5 6">W62</strain>
    </source>
</reference>
<evidence type="ECO:0000256" key="1">
    <source>
        <dbReference type="ARBA" id="ARBA00006432"/>
    </source>
</evidence>
<comment type="caution">
    <text evidence="5">The sequence shown here is derived from an EMBL/GenBank/DDBJ whole genome shotgun (WGS) entry which is preliminary data.</text>
</comment>
<evidence type="ECO:0000256" key="2">
    <source>
        <dbReference type="ARBA" id="ARBA00022598"/>
    </source>
</evidence>
<dbReference type="Gene3D" id="3.40.50.12780">
    <property type="entry name" value="N-terminal domain of ligase-like"/>
    <property type="match status" value="1"/>
</dbReference>
<dbReference type="InterPro" id="IPR000873">
    <property type="entry name" value="AMP-dep_synth/lig_dom"/>
</dbReference>
<feature type="domain" description="AMP-dependent synthetase/ligase" evidence="3">
    <location>
        <begin position="8"/>
        <end position="371"/>
    </location>
</feature>
<dbReference type="AlphaFoldDB" id="A0A7Y0RB88"/>
<dbReference type="PANTHER" id="PTHR43201:SF5">
    <property type="entry name" value="MEDIUM-CHAIN ACYL-COA LIGASE ACSF2, MITOCHONDRIAL"/>
    <property type="match status" value="1"/>
</dbReference>